<dbReference type="EMBL" id="JASBWR010000008">
    <property type="protein sequence ID" value="KAJ9111422.1"/>
    <property type="molecule type" value="Genomic_DNA"/>
</dbReference>
<accession>A0ACC2WLJ8</accession>
<evidence type="ECO:0000313" key="1">
    <source>
        <dbReference type="EMBL" id="KAJ9111422.1"/>
    </source>
</evidence>
<gene>
    <name evidence="1" type="ORF">QFC19_001191</name>
</gene>
<keyword evidence="2" id="KW-1185">Reference proteome</keyword>
<organism evidence="1 2">
    <name type="scientific">Naganishia cerealis</name>
    <dbReference type="NCBI Taxonomy" id="610337"/>
    <lineage>
        <taxon>Eukaryota</taxon>
        <taxon>Fungi</taxon>
        <taxon>Dikarya</taxon>
        <taxon>Basidiomycota</taxon>
        <taxon>Agaricomycotina</taxon>
        <taxon>Tremellomycetes</taxon>
        <taxon>Filobasidiales</taxon>
        <taxon>Filobasidiaceae</taxon>
        <taxon>Naganishia</taxon>
    </lineage>
</organism>
<comment type="caution">
    <text evidence="1">The sequence shown here is derived from an EMBL/GenBank/DDBJ whole genome shotgun (WGS) entry which is preliminary data.</text>
</comment>
<protein>
    <submittedName>
        <fullName evidence="1">Uncharacterized protein</fullName>
    </submittedName>
</protein>
<sequence>MLRLPLTGTFRYLVLPEFFEQDAVQQMLSRAKQLIEEVDLATHPMTAFTTAEQGCHVGDQYFLDSSSRISAFFEPSALDPSDPHKLIVPKEQSINKIGHALCQLDPVFRSQTLENQRLQDLARELGVHKDPLVLQSMIICKQPRIGGKVTQRFVKLPEGGTGFVDLPGSQKEAETKWDEESGWKQECCGAGDLVLIHGGVQHQSPPNLSDKTRFIYTFHMIEGQDGYTYDERNW</sequence>
<proteinExistence type="predicted"/>
<reference evidence="1" key="1">
    <citation type="submission" date="2023-04" db="EMBL/GenBank/DDBJ databases">
        <title>Draft Genome sequencing of Naganishia species isolated from polar environments using Oxford Nanopore Technology.</title>
        <authorList>
            <person name="Leo P."/>
            <person name="Venkateswaran K."/>
        </authorList>
    </citation>
    <scope>NUCLEOTIDE SEQUENCE</scope>
    <source>
        <strain evidence="1">MNA-CCFEE 5261</strain>
    </source>
</reference>
<evidence type="ECO:0000313" key="2">
    <source>
        <dbReference type="Proteomes" id="UP001241377"/>
    </source>
</evidence>
<name>A0ACC2WLJ8_9TREE</name>
<dbReference type="Proteomes" id="UP001241377">
    <property type="component" value="Unassembled WGS sequence"/>
</dbReference>